<dbReference type="InterPro" id="IPR048395">
    <property type="entry name" value="Glyco_hydro_31_C"/>
</dbReference>
<feature type="domain" description="Glycosyl hydrolase family 31 C-terminal" evidence="5">
    <location>
        <begin position="3"/>
        <end position="78"/>
    </location>
</feature>
<evidence type="ECO:0000256" key="3">
    <source>
        <dbReference type="ARBA" id="ARBA00023180"/>
    </source>
</evidence>
<evidence type="ECO:0000256" key="2">
    <source>
        <dbReference type="ARBA" id="ARBA00022801"/>
    </source>
</evidence>
<keyword evidence="1" id="KW-0732">Signal</keyword>
<keyword evidence="3" id="KW-0325">Glycoprotein</keyword>
<dbReference type="PANTHER" id="PTHR22762:SF54">
    <property type="entry name" value="BCDNA.GH04962"/>
    <property type="match status" value="1"/>
</dbReference>
<name>A0A5M8Q3G8_9LECA</name>
<dbReference type="GO" id="GO:0090599">
    <property type="term" value="F:alpha-glucosidase activity"/>
    <property type="evidence" value="ECO:0007669"/>
    <property type="project" value="TreeGrafter"/>
</dbReference>
<dbReference type="GO" id="GO:0006491">
    <property type="term" value="P:N-glycan processing"/>
    <property type="evidence" value="ECO:0007669"/>
    <property type="project" value="TreeGrafter"/>
</dbReference>
<evidence type="ECO:0000313" key="6">
    <source>
        <dbReference type="EMBL" id="KAA6415619.1"/>
    </source>
</evidence>
<organism evidence="6 7">
    <name type="scientific">Lasallia pustulata</name>
    <dbReference type="NCBI Taxonomy" id="136370"/>
    <lineage>
        <taxon>Eukaryota</taxon>
        <taxon>Fungi</taxon>
        <taxon>Dikarya</taxon>
        <taxon>Ascomycota</taxon>
        <taxon>Pezizomycotina</taxon>
        <taxon>Lecanoromycetes</taxon>
        <taxon>OSLEUM clade</taxon>
        <taxon>Umbilicariomycetidae</taxon>
        <taxon>Umbilicariales</taxon>
        <taxon>Umbilicariaceae</taxon>
        <taxon>Lasallia</taxon>
    </lineage>
</organism>
<dbReference type="GO" id="GO:0017177">
    <property type="term" value="C:glucosidase II complex"/>
    <property type="evidence" value="ECO:0007669"/>
    <property type="project" value="TreeGrafter"/>
</dbReference>
<accession>A0A5M8Q3G8</accession>
<evidence type="ECO:0000313" key="7">
    <source>
        <dbReference type="Proteomes" id="UP000324767"/>
    </source>
</evidence>
<dbReference type="AlphaFoldDB" id="A0A5M8Q3G8"/>
<dbReference type="EMBL" id="VXIT01000001">
    <property type="protein sequence ID" value="KAA6415619.1"/>
    <property type="molecule type" value="Genomic_DNA"/>
</dbReference>
<evidence type="ECO:0000256" key="4">
    <source>
        <dbReference type="ARBA" id="ARBA00023295"/>
    </source>
</evidence>
<dbReference type="Pfam" id="PF21365">
    <property type="entry name" value="Glyco_hydro_31_3rd"/>
    <property type="match status" value="1"/>
</dbReference>
<comment type="caution">
    <text evidence="6">The sequence shown here is derived from an EMBL/GenBank/DDBJ whole genome shotgun (WGS) entry which is preliminary data.</text>
</comment>
<sequence>MDGSPILRPQYYVHPPDERGFTIDDQFYLGSIRILAKPVVIEGATSVDIYLSEDEVYYDYFDYTIYRGNGHHTIDAPLIRFRFSFRDPLTLVVVMGSSGNAEAGSLSASYRKDMSEVKVEKIVVVGAPTEWASLEHVKIDQEGQSAEKAEVKFHRASNGKAAWVVVRDPKLAISKDWSVVFA</sequence>
<evidence type="ECO:0000259" key="5">
    <source>
        <dbReference type="Pfam" id="PF21365"/>
    </source>
</evidence>
<evidence type="ECO:0000256" key="1">
    <source>
        <dbReference type="ARBA" id="ARBA00022729"/>
    </source>
</evidence>
<reference evidence="6 7" key="1">
    <citation type="submission" date="2019-09" db="EMBL/GenBank/DDBJ databases">
        <title>The hologenome of the rock-dwelling lichen Lasallia pustulata.</title>
        <authorList>
            <person name="Greshake Tzovaras B."/>
            <person name="Segers F."/>
            <person name="Bicker A."/>
            <person name="Dal Grande F."/>
            <person name="Otte J."/>
            <person name="Hankeln T."/>
            <person name="Schmitt I."/>
            <person name="Ebersberger I."/>
        </authorList>
    </citation>
    <scope>NUCLEOTIDE SEQUENCE [LARGE SCALE GENOMIC DNA]</scope>
    <source>
        <strain evidence="6">A1-1</strain>
    </source>
</reference>
<proteinExistence type="predicted"/>
<gene>
    <name evidence="6" type="ORF">FRX48_00335</name>
</gene>
<dbReference type="OrthoDB" id="5393266at2759"/>
<dbReference type="Proteomes" id="UP000324767">
    <property type="component" value="Unassembled WGS sequence"/>
</dbReference>
<keyword evidence="4" id="KW-0326">Glycosidase</keyword>
<protein>
    <submittedName>
        <fullName evidence="6">Neutral alpha-glucosidase AB</fullName>
    </submittedName>
</protein>
<dbReference type="Gene3D" id="2.60.40.1180">
    <property type="entry name" value="Golgi alpha-mannosidase II"/>
    <property type="match status" value="2"/>
</dbReference>
<dbReference type="PANTHER" id="PTHR22762">
    <property type="entry name" value="ALPHA-GLUCOSIDASE"/>
    <property type="match status" value="1"/>
</dbReference>
<keyword evidence="2" id="KW-0378">Hydrolase</keyword>
<dbReference type="InterPro" id="IPR013780">
    <property type="entry name" value="Glyco_hydro_b"/>
</dbReference>
<dbReference type="SUPFAM" id="SSF51011">
    <property type="entry name" value="Glycosyl hydrolase domain"/>
    <property type="match status" value="1"/>
</dbReference>